<reference evidence="6" key="1">
    <citation type="submission" date="2024-03" db="EMBL/GenBank/DDBJ databases">
        <authorList>
            <person name="Jin J.A."/>
            <person name="King G.A."/>
            <person name="Walker A."/>
        </authorList>
    </citation>
    <scope>NUCLEOTIDE SEQUENCE</scope>
</reference>
<keyword evidence="3 6" id="KW-0645">Protease</keyword>
<dbReference type="InterPro" id="IPR009003">
    <property type="entry name" value="Peptidase_S1_PA"/>
</dbReference>
<dbReference type="GO" id="GO:0006508">
    <property type="term" value="P:proteolysis"/>
    <property type="evidence" value="ECO:0007669"/>
    <property type="project" value="UniProtKB-KW"/>
</dbReference>
<dbReference type="SUPFAM" id="SSF50494">
    <property type="entry name" value="Trypsin-like serine proteases"/>
    <property type="match status" value="1"/>
</dbReference>
<accession>A0AB38ZE63</accession>
<evidence type="ECO:0000313" key="6">
    <source>
        <dbReference type="EMBL" id="WXH71707.1"/>
    </source>
</evidence>
<keyword evidence="3" id="KW-0720">Serine protease</keyword>
<dbReference type="InterPro" id="IPR018114">
    <property type="entry name" value="TRYPSIN_HIS"/>
</dbReference>
<sequence length="317" mass="34611">MLAELLLFGLVVAGTSFAENLDFTAMKGPLEMLNFNPNWVPPPITANHVKDSSEHGVTPGPIPTSCRCGMANRSGRRIVGGRPHGPNEYPWIVGIAASHTPHRPHCGGSIISPWHVLTAAHCYSGQPLGASVGDYSRGGFPSKFHPGIKTFIHENYNQQNMRHDIALIFLATPILETPNVGLVCLPRDSNPLHGQEMRFIGWGAERFQGPMTITPKKTDVPVVPITSCSMAWQGMVSPSPQTQICTHSRSTTPCQGDSGGPVTYRDPTTNRYHQYGIVSFGPRCETVIPSVQTYVPYYLSWILSKIQATVPGQQTCR</sequence>
<dbReference type="InterPro" id="IPR051487">
    <property type="entry name" value="Ser/Thr_Proteases_Immune/Dev"/>
</dbReference>
<dbReference type="GO" id="GO:0004252">
    <property type="term" value="F:serine-type endopeptidase activity"/>
    <property type="evidence" value="ECO:0007669"/>
    <property type="project" value="InterPro"/>
</dbReference>
<keyword evidence="1" id="KW-1015">Disulfide bond</keyword>
<dbReference type="PRINTS" id="PR00722">
    <property type="entry name" value="CHYMOTRYPSIN"/>
</dbReference>
<organism evidence="6">
    <name type="scientific">Ectomocoris sp</name>
    <dbReference type="NCBI Taxonomy" id="3104572"/>
    <lineage>
        <taxon>Eukaryota</taxon>
        <taxon>Metazoa</taxon>
        <taxon>Ecdysozoa</taxon>
        <taxon>Arthropoda</taxon>
        <taxon>Hexapoda</taxon>
        <taxon>Insecta</taxon>
        <taxon>Pterygota</taxon>
        <taxon>Neoptera</taxon>
        <taxon>Paraneoptera</taxon>
        <taxon>Hemiptera</taxon>
        <taxon>Heteroptera</taxon>
        <taxon>Panheteroptera</taxon>
        <taxon>Cimicomorpha</taxon>
        <taxon>Reduviidae</taxon>
        <taxon>Peiratinae</taxon>
        <taxon>Ectomocoris</taxon>
    </lineage>
</organism>
<dbReference type="EMBL" id="PP510782">
    <property type="protein sequence ID" value="WXH71707.1"/>
    <property type="molecule type" value="mRNA"/>
</dbReference>
<dbReference type="InterPro" id="IPR033116">
    <property type="entry name" value="TRYPSIN_SER"/>
</dbReference>
<evidence type="ECO:0000256" key="2">
    <source>
        <dbReference type="ARBA" id="ARBA00024195"/>
    </source>
</evidence>
<feature type="domain" description="Peptidase S1" evidence="5">
    <location>
        <begin position="78"/>
        <end position="307"/>
    </location>
</feature>
<dbReference type="InterPro" id="IPR043504">
    <property type="entry name" value="Peptidase_S1_PA_chymotrypsin"/>
</dbReference>
<dbReference type="InterPro" id="IPR001314">
    <property type="entry name" value="Peptidase_S1A"/>
</dbReference>
<dbReference type="PROSITE" id="PS00134">
    <property type="entry name" value="TRYPSIN_HIS"/>
    <property type="match status" value="1"/>
</dbReference>
<proteinExistence type="evidence at transcript level"/>
<dbReference type="AlphaFoldDB" id="A0AB38ZE63"/>
<comment type="similarity">
    <text evidence="2">Belongs to the peptidase S1 family. CLIP subfamily.</text>
</comment>
<evidence type="ECO:0000256" key="3">
    <source>
        <dbReference type="RuleBase" id="RU363034"/>
    </source>
</evidence>
<dbReference type="InterPro" id="IPR001254">
    <property type="entry name" value="Trypsin_dom"/>
</dbReference>
<feature type="signal peptide" evidence="4">
    <location>
        <begin position="1"/>
        <end position="18"/>
    </location>
</feature>
<evidence type="ECO:0000256" key="1">
    <source>
        <dbReference type="ARBA" id="ARBA00023157"/>
    </source>
</evidence>
<name>A0AB38ZE63_9HEMI</name>
<dbReference type="PROSITE" id="PS00135">
    <property type="entry name" value="TRYPSIN_SER"/>
    <property type="match status" value="1"/>
</dbReference>
<keyword evidence="4" id="KW-0732">Signal</keyword>
<feature type="chain" id="PRO_5044272448" evidence="4">
    <location>
        <begin position="19"/>
        <end position="317"/>
    </location>
</feature>
<dbReference type="PANTHER" id="PTHR24256">
    <property type="entry name" value="TRYPTASE-RELATED"/>
    <property type="match status" value="1"/>
</dbReference>
<dbReference type="Gene3D" id="2.40.10.10">
    <property type="entry name" value="Trypsin-like serine proteases"/>
    <property type="match status" value="1"/>
</dbReference>
<dbReference type="Pfam" id="PF00089">
    <property type="entry name" value="Trypsin"/>
    <property type="match status" value="1"/>
</dbReference>
<keyword evidence="3" id="KW-0378">Hydrolase</keyword>
<dbReference type="CDD" id="cd00190">
    <property type="entry name" value="Tryp_SPc"/>
    <property type="match status" value="1"/>
</dbReference>
<evidence type="ECO:0000259" key="5">
    <source>
        <dbReference type="PROSITE" id="PS50240"/>
    </source>
</evidence>
<evidence type="ECO:0000256" key="4">
    <source>
        <dbReference type="SAM" id="SignalP"/>
    </source>
</evidence>
<protein>
    <submittedName>
        <fullName evidence="6">Venom S1 protease 5</fullName>
    </submittedName>
</protein>
<dbReference type="SMART" id="SM00020">
    <property type="entry name" value="Tryp_SPc"/>
    <property type="match status" value="1"/>
</dbReference>
<dbReference type="PROSITE" id="PS50240">
    <property type="entry name" value="TRYPSIN_DOM"/>
    <property type="match status" value="1"/>
</dbReference>